<comment type="caution">
    <text evidence="7">The sequence shown here is derived from an EMBL/GenBank/DDBJ whole genome shotgun (WGS) entry which is preliminary data.</text>
</comment>
<evidence type="ECO:0000256" key="5">
    <source>
        <dbReference type="RuleBase" id="RU363017"/>
    </source>
</evidence>
<evidence type="ECO:0000256" key="2">
    <source>
        <dbReference type="ARBA" id="ARBA00022723"/>
    </source>
</evidence>
<dbReference type="GO" id="GO:0042597">
    <property type="term" value="C:periplasmic space"/>
    <property type="evidence" value="ECO:0007669"/>
    <property type="project" value="UniProtKB-SubCell"/>
</dbReference>
<organism evidence="7 8">
    <name type="scientific">Vibrio owensii CAIM 1854 = LMG 25443</name>
    <dbReference type="NCBI Taxonomy" id="1229493"/>
    <lineage>
        <taxon>Bacteria</taxon>
        <taxon>Pseudomonadati</taxon>
        <taxon>Pseudomonadota</taxon>
        <taxon>Gammaproteobacteria</taxon>
        <taxon>Vibrionales</taxon>
        <taxon>Vibrionaceae</taxon>
        <taxon>Vibrio</taxon>
    </lineage>
</organism>
<dbReference type="NCBIfam" id="TIGR02695">
    <property type="entry name" value="azurin"/>
    <property type="match status" value="1"/>
</dbReference>
<gene>
    <name evidence="7" type="ORF">H735_18065</name>
</gene>
<dbReference type="GO" id="GO:0009055">
    <property type="term" value="F:electron transfer activity"/>
    <property type="evidence" value="ECO:0007669"/>
    <property type="project" value="InterPro"/>
</dbReference>
<dbReference type="InterPro" id="IPR050845">
    <property type="entry name" value="Cu-binding_ET"/>
</dbReference>
<feature type="domain" description="Blue (type 1) copper" evidence="6">
    <location>
        <begin position="23"/>
        <end position="147"/>
    </location>
</feature>
<keyword evidence="2 5" id="KW-0479">Metal-binding</keyword>
<name>A0A0C1ZF76_9VIBR</name>
<evidence type="ECO:0000256" key="4">
    <source>
        <dbReference type="ARBA" id="ARBA00023008"/>
    </source>
</evidence>
<evidence type="ECO:0000259" key="6">
    <source>
        <dbReference type="Pfam" id="PF00127"/>
    </source>
</evidence>
<dbReference type="InterPro" id="IPR000923">
    <property type="entry name" value="BlueCu_1"/>
</dbReference>
<keyword evidence="4 5" id="KW-0186">Copper</keyword>
<comment type="subcellular location">
    <subcellularLocation>
        <location evidence="5">Periplasm</location>
    </subcellularLocation>
</comment>
<dbReference type="CDD" id="cd13922">
    <property type="entry name" value="Azurin"/>
    <property type="match status" value="1"/>
</dbReference>
<dbReference type="RefSeq" id="WP_005441233.1">
    <property type="nucleotide sequence ID" value="NZ_BAOH01000105.1"/>
</dbReference>
<sequence length="150" mass="16054">MSLRLVAATFALVGMSFGAQASAECEVSIDANDMMQFSTKTLSVPATCKEVKLTLNHTGKMPAQSMGHNVVIADTANLQAVGTEGMSAGLENNYVKPNDDRVYAFTKVIGGGESTSITFSTEKMTPGGDYSFFCSFPGHWAIMQGKFEFK</sequence>
<keyword evidence="3 5" id="KW-0249">Electron transport</keyword>
<keyword evidence="5" id="KW-0574">Periplasm</keyword>
<proteinExistence type="predicted"/>
<dbReference type="InterPro" id="IPR014068">
    <property type="entry name" value="Azurin"/>
</dbReference>
<dbReference type="InterPro" id="IPR028871">
    <property type="entry name" value="BlueCu_1_BS"/>
</dbReference>
<dbReference type="Gene3D" id="2.60.40.420">
    <property type="entry name" value="Cupredoxins - blue copper proteins"/>
    <property type="match status" value="1"/>
</dbReference>
<dbReference type="GO" id="GO:0005507">
    <property type="term" value="F:copper ion binding"/>
    <property type="evidence" value="ECO:0007669"/>
    <property type="project" value="UniProtKB-UniRule"/>
</dbReference>
<feature type="signal peptide" evidence="5">
    <location>
        <begin position="1"/>
        <end position="21"/>
    </location>
</feature>
<dbReference type="PANTHER" id="PTHR38439:SF2">
    <property type="entry name" value="OUTER MEMBRANE PROTEIN H.8"/>
    <property type="match status" value="1"/>
</dbReference>
<comment type="function">
    <text evidence="5">Transfers electrons from cytochrome c551 to cytochrome oxidase.</text>
</comment>
<evidence type="ECO:0000313" key="8">
    <source>
        <dbReference type="Proteomes" id="UP000031586"/>
    </source>
</evidence>
<protein>
    <recommendedName>
        <fullName evidence="5">Azurin</fullName>
    </recommendedName>
</protein>
<accession>A0A0C1ZF76</accession>
<dbReference type="AlphaFoldDB" id="A0A0C1ZF76"/>
<dbReference type="Pfam" id="PF00127">
    <property type="entry name" value="Copper-bind"/>
    <property type="match status" value="1"/>
</dbReference>
<keyword evidence="1 5" id="KW-0813">Transport</keyword>
<dbReference type="SUPFAM" id="SSF49503">
    <property type="entry name" value="Cupredoxins"/>
    <property type="match status" value="1"/>
</dbReference>
<feature type="chain" id="PRO_5006514321" description="Azurin" evidence="5">
    <location>
        <begin position="22"/>
        <end position="150"/>
    </location>
</feature>
<keyword evidence="5" id="KW-0732">Signal</keyword>
<evidence type="ECO:0000256" key="3">
    <source>
        <dbReference type="ARBA" id="ARBA00022982"/>
    </source>
</evidence>
<dbReference type="Proteomes" id="UP000031586">
    <property type="component" value="Unassembled WGS sequence"/>
</dbReference>
<reference evidence="7 8" key="1">
    <citation type="submission" date="2014-07" db="EMBL/GenBank/DDBJ databases">
        <title>Unique and conserved regions in Vibrio harveyi and related species in comparison with the shrimp pathogen Vibrio harveyi CAIM 1792.</title>
        <authorList>
            <person name="Espinoza-Valles I."/>
            <person name="Vora G."/>
            <person name="Leekitcharoenphon P."/>
            <person name="Ussery D."/>
            <person name="Hoj L."/>
            <person name="Gomez-Gil B."/>
        </authorList>
    </citation>
    <scope>NUCLEOTIDE SEQUENCE [LARGE SCALE GENOMIC DNA]</scope>
    <source>
        <strain evidence="8">CAIM 1854 / LMG 25443</strain>
    </source>
</reference>
<dbReference type="GeneID" id="47101754"/>
<dbReference type="PANTHER" id="PTHR38439">
    <property type="entry name" value="AURACYANIN-B"/>
    <property type="match status" value="1"/>
</dbReference>
<evidence type="ECO:0000256" key="1">
    <source>
        <dbReference type="ARBA" id="ARBA00022448"/>
    </source>
</evidence>
<dbReference type="PATRIC" id="fig|1229493.5.peg.2925"/>
<evidence type="ECO:0000313" key="7">
    <source>
        <dbReference type="EMBL" id="KIF51706.1"/>
    </source>
</evidence>
<dbReference type="EMBL" id="JPRD01000030">
    <property type="protein sequence ID" value="KIF51706.1"/>
    <property type="molecule type" value="Genomic_DNA"/>
</dbReference>
<dbReference type="InterPro" id="IPR008972">
    <property type="entry name" value="Cupredoxin"/>
</dbReference>
<dbReference type="PROSITE" id="PS00196">
    <property type="entry name" value="COPPER_BLUE"/>
    <property type="match status" value="1"/>
</dbReference>